<evidence type="ECO:0000313" key="1">
    <source>
        <dbReference type="EMBL" id="GIG06233.1"/>
    </source>
</evidence>
<dbReference type="AlphaFoldDB" id="A0A8J3KPE1"/>
<dbReference type="PRINTS" id="PR00364">
    <property type="entry name" value="DISEASERSIST"/>
</dbReference>
<dbReference type="RefSeq" id="WP_203692615.1">
    <property type="nucleotide sequence ID" value="NZ_BAAALC010000015.1"/>
</dbReference>
<protein>
    <recommendedName>
        <fullName evidence="3">Tetratricopeptide repeat protein</fullName>
    </recommendedName>
</protein>
<dbReference type="PANTHER" id="PTHR47691">
    <property type="entry name" value="REGULATOR-RELATED"/>
    <property type="match status" value="1"/>
</dbReference>
<organism evidence="1 2">
    <name type="scientific">Catellatospora coxensis</name>
    <dbReference type="NCBI Taxonomy" id="310354"/>
    <lineage>
        <taxon>Bacteria</taxon>
        <taxon>Bacillati</taxon>
        <taxon>Actinomycetota</taxon>
        <taxon>Actinomycetes</taxon>
        <taxon>Micromonosporales</taxon>
        <taxon>Micromonosporaceae</taxon>
        <taxon>Catellatospora</taxon>
    </lineage>
</organism>
<dbReference type="SMART" id="SM00028">
    <property type="entry name" value="TPR"/>
    <property type="match status" value="5"/>
</dbReference>
<sequence length="839" mass="87887">MKQAHDTDPPDPARAAGLDDLTARLRLLKAWAGDPSLGVITARINRARARAGLPAHEATSKSTVAGYFSPGRKRLDEDLFTAIVTALHPARGYAARWRAALRAVRQEATAAALFVDVRGHLPDQAGALLGRQAELARIARWAARPDPRHGAVVAVEGMAGVGKTSLALAAARQALAAGHPAGHHLYVDLRGVDAERGPVDVAVVLGEFLRLLGVAGDRVPAGAAARSAAYQRITRQQPVLVVLDNAADEASAAALLPGGEHCLTLVTSRRQLRGLPQRRRIQLAGLDPADAVALLRAVAGPARVDAEPVAAAQLARLCGYLPLALAVSGARLREHPELSVADHAEHRQELGPCDEVEAALALSVRGLPPPVAGTLRLLGIAPVAGFTPAAAAALSGVDPDTARRHLAELRQANLLHDGDPGRLHDVVRAFAGGQARRLDPPSRRRAARRRLFEHYRHAAAAAMDLLVPQGSHPRPAGEPPGGDVVHGSRAGALAWLDRERPHLVAVVRQAVETGEPEHGWQLALCLWRYFFAGRYVEEWLLTHEIALGAARAAGERGVVGQLLVGLGSAQASAGRAEAAIELYTAAATALREVGDRLNEARAVANLGTALLRLSRFAPARARYREAIALFRDLGDDAGLALQLGNLGGVAGICGEHRRAAAAFEESLALCRLAGAGYGEVRALIGLGGACRELGDGTAADRHLHAALRLSEAQGLRNEQAEALVELARLRVREGDAAAAVRLSARALDIARSLGDPNLLGTASIWAAAARCAAGRPDTAVALLRDAVRLGAETANRLLVAYAYGELGRAAALAGDEAEADRCRVLAGELSVELGVPVTG</sequence>
<dbReference type="Gene3D" id="1.25.40.10">
    <property type="entry name" value="Tetratricopeptide repeat domain"/>
    <property type="match status" value="2"/>
</dbReference>
<gene>
    <name evidence="1" type="ORF">Cco03nite_29330</name>
</gene>
<dbReference type="Pfam" id="PF13424">
    <property type="entry name" value="TPR_12"/>
    <property type="match status" value="2"/>
</dbReference>
<dbReference type="Gene3D" id="3.40.50.300">
    <property type="entry name" value="P-loop containing nucleotide triphosphate hydrolases"/>
    <property type="match status" value="1"/>
</dbReference>
<proteinExistence type="predicted"/>
<dbReference type="PANTHER" id="PTHR47691:SF3">
    <property type="entry name" value="HTH-TYPE TRANSCRIPTIONAL REGULATOR RV0890C-RELATED"/>
    <property type="match status" value="1"/>
</dbReference>
<dbReference type="InterPro" id="IPR019734">
    <property type="entry name" value="TPR_rpt"/>
</dbReference>
<dbReference type="SUPFAM" id="SSF48452">
    <property type="entry name" value="TPR-like"/>
    <property type="match status" value="2"/>
</dbReference>
<name>A0A8J3KPE1_9ACTN</name>
<dbReference type="GO" id="GO:0043531">
    <property type="term" value="F:ADP binding"/>
    <property type="evidence" value="ECO:0007669"/>
    <property type="project" value="InterPro"/>
</dbReference>
<evidence type="ECO:0008006" key="3">
    <source>
        <dbReference type="Google" id="ProtNLM"/>
    </source>
</evidence>
<dbReference type="Proteomes" id="UP000630887">
    <property type="component" value="Unassembled WGS sequence"/>
</dbReference>
<evidence type="ECO:0000313" key="2">
    <source>
        <dbReference type="Proteomes" id="UP000630887"/>
    </source>
</evidence>
<dbReference type="SUPFAM" id="SSF52540">
    <property type="entry name" value="P-loop containing nucleoside triphosphate hydrolases"/>
    <property type="match status" value="1"/>
</dbReference>
<accession>A0A8J3KPE1</accession>
<comment type="caution">
    <text evidence="1">The sequence shown here is derived from an EMBL/GenBank/DDBJ whole genome shotgun (WGS) entry which is preliminary data.</text>
</comment>
<dbReference type="InterPro" id="IPR027417">
    <property type="entry name" value="P-loop_NTPase"/>
</dbReference>
<dbReference type="InterPro" id="IPR011990">
    <property type="entry name" value="TPR-like_helical_dom_sf"/>
</dbReference>
<reference evidence="1 2" key="1">
    <citation type="submission" date="2021-01" db="EMBL/GenBank/DDBJ databases">
        <title>Whole genome shotgun sequence of Catellatospora coxensis NBRC 107359.</title>
        <authorList>
            <person name="Komaki H."/>
            <person name="Tamura T."/>
        </authorList>
    </citation>
    <scope>NUCLEOTIDE SEQUENCE [LARGE SCALE GENOMIC DNA]</scope>
    <source>
        <strain evidence="1 2">NBRC 107359</strain>
    </source>
</reference>
<dbReference type="EMBL" id="BONI01000021">
    <property type="protein sequence ID" value="GIG06233.1"/>
    <property type="molecule type" value="Genomic_DNA"/>
</dbReference>
<keyword evidence="2" id="KW-1185">Reference proteome</keyword>